<dbReference type="GO" id="GO:0009927">
    <property type="term" value="F:histidine phosphotransfer kinase activity"/>
    <property type="evidence" value="ECO:0007669"/>
    <property type="project" value="InterPro"/>
</dbReference>
<keyword evidence="4" id="KW-0808">Transferase</keyword>
<accession>A0AAD7MF21</accession>
<feature type="compositionally biased region" description="Basic and acidic residues" evidence="2">
    <location>
        <begin position="145"/>
        <end position="167"/>
    </location>
</feature>
<feature type="region of interest" description="Disordered" evidence="2">
    <location>
        <begin position="145"/>
        <end position="196"/>
    </location>
</feature>
<reference evidence="4" key="1">
    <citation type="submission" date="2023-03" db="EMBL/GenBank/DDBJ databases">
        <title>Massive genome expansion in bonnet fungi (Mycena s.s.) driven by repeated elements and novel gene families across ecological guilds.</title>
        <authorList>
            <consortium name="Lawrence Berkeley National Laboratory"/>
            <person name="Harder C.B."/>
            <person name="Miyauchi S."/>
            <person name="Viragh M."/>
            <person name="Kuo A."/>
            <person name="Thoen E."/>
            <person name="Andreopoulos B."/>
            <person name="Lu D."/>
            <person name="Skrede I."/>
            <person name="Drula E."/>
            <person name="Henrissat B."/>
            <person name="Morin E."/>
            <person name="Kohler A."/>
            <person name="Barry K."/>
            <person name="LaButti K."/>
            <person name="Morin E."/>
            <person name="Salamov A."/>
            <person name="Lipzen A."/>
            <person name="Mereny Z."/>
            <person name="Hegedus B."/>
            <person name="Baldrian P."/>
            <person name="Stursova M."/>
            <person name="Weitz H."/>
            <person name="Taylor A."/>
            <person name="Grigoriev I.V."/>
            <person name="Nagy L.G."/>
            <person name="Martin F."/>
            <person name="Kauserud H."/>
        </authorList>
    </citation>
    <scope>NUCLEOTIDE SEQUENCE</scope>
    <source>
        <strain evidence="4">CBHHK182m</strain>
    </source>
</reference>
<dbReference type="InterPro" id="IPR036641">
    <property type="entry name" value="HPT_dom_sf"/>
</dbReference>
<feature type="modified residue" description="Phosphohistidine" evidence="1">
    <location>
        <position position="70"/>
    </location>
</feature>
<comment type="caution">
    <text evidence="4">The sequence shown here is derived from an EMBL/GenBank/DDBJ whole genome shotgun (WGS) entry which is preliminary data.</text>
</comment>
<dbReference type="SUPFAM" id="SSF47226">
    <property type="entry name" value="Histidine-containing phosphotransfer domain, HPT domain"/>
    <property type="match status" value="1"/>
</dbReference>
<dbReference type="AlphaFoldDB" id="A0AAD7MF21"/>
<feature type="domain" description="HPt" evidence="3">
    <location>
        <begin position="31"/>
        <end position="136"/>
    </location>
</feature>
<dbReference type="GO" id="GO:0005634">
    <property type="term" value="C:nucleus"/>
    <property type="evidence" value="ECO:0007669"/>
    <property type="project" value="TreeGrafter"/>
</dbReference>
<dbReference type="PANTHER" id="PTHR28242:SF52">
    <property type="entry name" value="PHOSPHORELAY INTERMEDIATE PROTEIN YPD1"/>
    <property type="match status" value="1"/>
</dbReference>
<dbReference type="GO" id="GO:0005737">
    <property type="term" value="C:cytoplasm"/>
    <property type="evidence" value="ECO:0007669"/>
    <property type="project" value="TreeGrafter"/>
</dbReference>
<dbReference type="CDD" id="cd00088">
    <property type="entry name" value="HPT"/>
    <property type="match status" value="1"/>
</dbReference>
<name>A0AAD7MF21_9AGAR</name>
<dbReference type="InterPro" id="IPR008207">
    <property type="entry name" value="Sig_transdc_His_kin_Hpt_dom"/>
</dbReference>
<keyword evidence="4" id="KW-0418">Kinase</keyword>
<gene>
    <name evidence="4" type="ORF">B0H16DRAFT_1619217</name>
</gene>
<evidence type="ECO:0000313" key="4">
    <source>
        <dbReference type="EMBL" id="KAJ7714211.1"/>
    </source>
</evidence>
<dbReference type="GO" id="GO:0000160">
    <property type="term" value="P:phosphorelay signal transduction system"/>
    <property type="evidence" value="ECO:0007669"/>
    <property type="project" value="InterPro"/>
</dbReference>
<evidence type="ECO:0000259" key="3">
    <source>
        <dbReference type="PROSITE" id="PS50894"/>
    </source>
</evidence>
<dbReference type="InterPro" id="IPR045871">
    <property type="entry name" value="AHP1-5/YPD1"/>
</dbReference>
<evidence type="ECO:0000313" key="5">
    <source>
        <dbReference type="Proteomes" id="UP001215598"/>
    </source>
</evidence>
<protein>
    <submittedName>
        <fullName evidence="4">Signal transduction histidine kinase</fullName>
    </submittedName>
</protein>
<keyword evidence="5" id="KW-1185">Reference proteome</keyword>
<dbReference type="PANTHER" id="PTHR28242">
    <property type="entry name" value="PHOSPHORELAY INTERMEDIATE PROTEIN YPD1"/>
    <property type="match status" value="1"/>
</dbReference>
<keyword evidence="1" id="KW-0597">Phosphoprotein</keyword>
<dbReference type="EMBL" id="JARKIB010000329">
    <property type="protein sequence ID" value="KAJ7714211.1"/>
    <property type="molecule type" value="Genomic_DNA"/>
</dbReference>
<evidence type="ECO:0000256" key="2">
    <source>
        <dbReference type="SAM" id="MobiDB-lite"/>
    </source>
</evidence>
<dbReference type="GO" id="GO:0043424">
    <property type="term" value="F:protein histidine kinase binding"/>
    <property type="evidence" value="ECO:0007669"/>
    <property type="project" value="InterPro"/>
</dbReference>
<organism evidence="4 5">
    <name type="scientific">Mycena metata</name>
    <dbReference type="NCBI Taxonomy" id="1033252"/>
    <lineage>
        <taxon>Eukaryota</taxon>
        <taxon>Fungi</taxon>
        <taxon>Dikarya</taxon>
        <taxon>Basidiomycota</taxon>
        <taxon>Agaricomycotina</taxon>
        <taxon>Agaricomycetes</taxon>
        <taxon>Agaricomycetidae</taxon>
        <taxon>Agaricales</taxon>
        <taxon>Marasmiineae</taxon>
        <taxon>Mycenaceae</taxon>
        <taxon>Mycena</taxon>
    </lineage>
</organism>
<dbReference type="Proteomes" id="UP001215598">
    <property type="component" value="Unassembled WGS sequence"/>
</dbReference>
<sequence length="196" mass="20599">MGPVSGVDADSTGTIDVAAFNQILDLDDDETHAYSKDMIVMYFAQAPKAFAEMDAALAATDLRTLADLAHFLMGSSAALGIARVAASCARMEGIGEASLKAGGKDPARGGALEQIGGLLGEVKREYADAETWLRRWYADHGQKFDEAKPLETEEAAEGSRPELKSDIAEGVDAPPQPPPKNATPLDDSKPPPNTGA</sequence>
<evidence type="ECO:0000256" key="1">
    <source>
        <dbReference type="PROSITE-ProRule" id="PRU00110"/>
    </source>
</evidence>
<dbReference type="Gene3D" id="1.20.120.160">
    <property type="entry name" value="HPT domain"/>
    <property type="match status" value="1"/>
</dbReference>
<proteinExistence type="predicted"/>
<dbReference type="PROSITE" id="PS50894">
    <property type="entry name" value="HPT"/>
    <property type="match status" value="1"/>
</dbReference>
<dbReference type="Pfam" id="PF01627">
    <property type="entry name" value="Hpt"/>
    <property type="match status" value="1"/>
</dbReference>